<name>A0ACC0I206_9ERIC</name>
<dbReference type="EMBL" id="CM045759">
    <property type="protein sequence ID" value="KAI8018266.1"/>
    <property type="molecule type" value="Genomic_DNA"/>
</dbReference>
<evidence type="ECO:0000313" key="2">
    <source>
        <dbReference type="Proteomes" id="UP001060215"/>
    </source>
</evidence>
<dbReference type="Proteomes" id="UP001060215">
    <property type="component" value="Chromosome 2"/>
</dbReference>
<protein>
    <submittedName>
        <fullName evidence="1">Dicer-like protein 4</fullName>
    </submittedName>
</protein>
<organism evidence="1 2">
    <name type="scientific">Camellia lanceoleosa</name>
    <dbReference type="NCBI Taxonomy" id="1840588"/>
    <lineage>
        <taxon>Eukaryota</taxon>
        <taxon>Viridiplantae</taxon>
        <taxon>Streptophyta</taxon>
        <taxon>Embryophyta</taxon>
        <taxon>Tracheophyta</taxon>
        <taxon>Spermatophyta</taxon>
        <taxon>Magnoliopsida</taxon>
        <taxon>eudicotyledons</taxon>
        <taxon>Gunneridae</taxon>
        <taxon>Pentapetalae</taxon>
        <taxon>asterids</taxon>
        <taxon>Ericales</taxon>
        <taxon>Theaceae</taxon>
        <taxon>Camellia</taxon>
    </lineage>
</organism>
<gene>
    <name evidence="1" type="ORF">LOK49_LG04G03049</name>
</gene>
<comment type="caution">
    <text evidence="1">The sequence shown here is derived from an EMBL/GenBank/DDBJ whole genome shotgun (WGS) entry which is preliminary data.</text>
</comment>
<reference evidence="1 2" key="1">
    <citation type="journal article" date="2022" name="Plant J.">
        <title>Chromosome-level genome of Camellia lanceoleosa provides a valuable resource for understanding genome evolution and self-incompatibility.</title>
        <authorList>
            <person name="Gong W."/>
            <person name="Xiao S."/>
            <person name="Wang L."/>
            <person name="Liao Z."/>
            <person name="Chang Y."/>
            <person name="Mo W."/>
            <person name="Hu G."/>
            <person name="Li W."/>
            <person name="Zhao G."/>
            <person name="Zhu H."/>
            <person name="Hu X."/>
            <person name="Ji K."/>
            <person name="Xiang X."/>
            <person name="Song Q."/>
            <person name="Yuan D."/>
            <person name="Jin S."/>
            <person name="Zhang L."/>
        </authorList>
    </citation>
    <scope>NUCLEOTIDE SEQUENCE [LARGE SCALE GENOMIC DNA]</scope>
    <source>
        <strain evidence="1">SQ_2022a</strain>
    </source>
</reference>
<evidence type="ECO:0000313" key="1">
    <source>
        <dbReference type="EMBL" id="KAI8018266.1"/>
    </source>
</evidence>
<sequence length="339" mass="37392">MMPQNFPVYLTSCCHVTISGASINTLETLLHSKVYSVEDKEELEQFVASPKFKIYYYGPCVNNSSSPHMIYYKNLEEIKHQFVSTLSTKTDDLGSLKSTKKMLRRLHNNLIFCLENLGVWGAFQACDILLKGDCPERNELIAAEGNGDDISIWNRYLAQAASVFARDCKTDGIEADLSCVEVLKEPLFSKKLLQLIGILSTFRNQSLANIYSDVNLQKITGTRSTKSRGIVPQTAGFGTRIGLPCKFGCRPQKFLAFGAIADCGRIGGTGRTSKAEGVDSTSEGVVYEVVVEGIDDRVMEAMMEKTLEVEEVLTEVVEEVVIGVVKEAEIELVGVAEKT</sequence>
<proteinExistence type="predicted"/>
<accession>A0ACC0I206</accession>
<keyword evidence="2" id="KW-1185">Reference proteome</keyword>